<dbReference type="AlphaFoldDB" id="A0A1S3ID93"/>
<sequence>MNNRSITSTPSTMVSNQHMINRTPRSSHIQELHVNTVPPHPMGSQVSPQVSGLSNMDENQMINQAANSLLAFVQGSMNVDGGNMQRTHGASPVANENGQHEPRRHMIPQSSFVTSSTFSTISTAALGPSPGMSHQPHITSLGDDGRMTSHIMASQIRQPMPIPGSISATSVVRTGTSFPDPHLNPSATFQLSPTSHMTSHLGYAPGPSGGGFQPAGYFVPLTHREERDRMENYPHMRLHSKGALTYLTLSGKDKHSGADKN</sequence>
<dbReference type="GeneID" id="106163161"/>
<dbReference type="InParanoid" id="A0A1S3ID93"/>
<accession>A0A1S3ID93</accession>
<proteinExistence type="predicted"/>
<keyword evidence="1" id="KW-1185">Reference proteome</keyword>
<reference evidence="2" key="1">
    <citation type="journal article" date="2015" name="Nat. Commun.">
        <title>The Lingula genome provides insights into brachiopod evolution and the origin of phosphate biomineralization.</title>
        <authorList>
            <person name="Luo Y.J."/>
            <person name="Takeuchi T."/>
            <person name="Koyanagi R."/>
            <person name="Yamada L."/>
            <person name="Kanda M."/>
            <person name="Khalturina M."/>
            <person name="Fujie M."/>
            <person name="Yamasaki S.I."/>
            <person name="Endo K."/>
            <person name="Satoh N."/>
        </authorList>
    </citation>
    <scope>NUCLEOTIDE SEQUENCE</scope>
</reference>
<name>A0A1S3ID93_LINAN</name>
<reference evidence="2" key="2">
    <citation type="submission" date="2025-08" db="UniProtKB">
        <authorList>
            <consortium name="RefSeq"/>
        </authorList>
    </citation>
    <scope>IDENTIFICATION</scope>
</reference>
<organism evidence="1 2">
    <name type="scientific">Lingula anatina</name>
    <name type="common">Brachiopod</name>
    <name type="synonym">Lingula unguis</name>
    <dbReference type="NCBI Taxonomy" id="7574"/>
    <lineage>
        <taxon>Eukaryota</taxon>
        <taxon>Metazoa</taxon>
        <taxon>Spiralia</taxon>
        <taxon>Lophotrochozoa</taxon>
        <taxon>Brachiopoda</taxon>
        <taxon>Linguliformea</taxon>
        <taxon>Lingulata</taxon>
        <taxon>Lingulida</taxon>
        <taxon>Linguloidea</taxon>
        <taxon>Lingulidae</taxon>
        <taxon>Lingula</taxon>
    </lineage>
</organism>
<dbReference type="KEGG" id="lak:106163161"/>
<gene>
    <name evidence="2" type="primary">LOC106163161</name>
</gene>
<dbReference type="Proteomes" id="UP000085678">
    <property type="component" value="Unplaced"/>
</dbReference>
<dbReference type="RefSeq" id="XP_013396128.1">
    <property type="nucleotide sequence ID" value="XM_013540674.1"/>
</dbReference>
<evidence type="ECO:0000313" key="2">
    <source>
        <dbReference type="RefSeq" id="XP_013396128.1"/>
    </source>
</evidence>
<protein>
    <submittedName>
        <fullName evidence="2">Uncharacterized protein LOC106163161</fullName>
    </submittedName>
</protein>
<evidence type="ECO:0000313" key="1">
    <source>
        <dbReference type="Proteomes" id="UP000085678"/>
    </source>
</evidence>